<dbReference type="AlphaFoldDB" id="L8J1F5"/>
<feature type="domain" description="C2H2-type" evidence="13">
    <location>
        <begin position="309"/>
        <end position="332"/>
    </location>
</feature>
<dbReference type="Gene3D" id="3.30.160.60">
    <property type="entry name" value="Classic Zinc Finger"/>
    <property type="match status" value="5"/>
</dbReference>
<dbReference type="Pfam" id="PF01352">
    <property type="entry name" value="KRAB"/>
    <property type="match status" value="1"/>
</dbReference>
<evidence type="ECO:0000256" key="7">
    <source>
        <dbReference type="ARBA" id="ARBA00023015"/>
    </source>
</evidence>
<comment type="similarity">
    <text evidence="2">Belongs to the krueppel C2H2-type zinc-finger protein family.</text>
</comment>
<organism evidence="15 16">
    <name type="scientific">Bos mutus</name>
    <name type="common">wild yak</name>
    <dbReference type="NCBI Taxonomy" id="72004"/>
    <lineage>
        <taxon>Eukaryota</taxon>
        <taxon>Metazoa</taxon>
        <taxon>Chordata</taxon>
        <taxon>Craniata</taxon>
        <taxon>Vertebrata</taxon>
        <taxon>Euteleostomi</taxon>
        <taxon>Mammalia</taxon>
        <taxon>Eutheria</taxon>
        <taxon>Laurasiatheria</taxon>
        <taxon>Artiodactyla</taxon>
        <taxon>Ruminantia</taxon>
        <taxon>Pecora</taxon>
        <taxon>Bovidae</taxon>
        <taxon>Bovinae</taxon>
        <taxon>Bos</taxon>
    </lineage>
</organism>
<dbReference type="GO" id="GO:0000978">
    <property type="term" value="F:RNA polymerase II cis-regulatory region sequence-specific DNA binding"/>
    <property type="evidence" value="ECO:0007669"/>
    <property type="project" value="TreeGrafter"/>
</dbReference>
<evidence type="ECO:0000256" key="9">
    <source>
        <dbReference type="ARBA" id="ARBA00023163"/>
    </source>
</evidence>
<dbReference type="SUPFAM" id="SSF57667">
    <property type="entry name" value="beta-beta-alpha zinc fingers"/>
    <property type="match status" value="3"/>
</dbReference>
<dbReference type="GO" id="GO:0000981">
    <property type="term" value="F:DNA-binding transcription factor activity, RNA polymerase II-specific"/>
    <property type="evidence" value="ECO:0007669"/>
    <property type="project" value="TreeGrafter"/>
</dbReference>
<dbReference type="InterPro" id="IPR013087">
    <property type="entry name" value="Znf_C2H2_type"/>
</dbReference>
<dbReference type="PANTHER" id="PTHR24384:SF242">
    <property type="entry name" value="ZINC FINGER PROTEIN 628"/>
    <property type="match status" value="1"/>
</dbReference>
<dbReference type="GO" id="GO:0005634">
    <property type="term" value="C:nucleus"/>
    <property type="evidence" value="ECO:0007669"/>
    <property type="project" value="UniProtKB-SubCell"/>
</dbReference>
<dbReference type="SUPFAM" id="SSF109640">
    <property type="entry name" value="KRAB domain (Kruppel-associated box)"/>
    <property type="match status" value="1"/>
</dbReference>
<dbReference type="EMBL" id="JH880327">
    <property type="protein sequence ID" value="ELR62546.1"/>
    <property type="molecule type" value="Genomic_DNA"/>
</dbReference>
<keyword evidence="3" id="KW-0479">Metal-binding</keyword>
<evidence type="ECO:0000256" key="4">
    <source>
        <dbReference type="ARBA" id="ARBA00022737"/>
    </source>
</evidence>
<comment type="subcellular location">
    <subcellularLocation>
        <location evidence="1">Nucleus</location>
    </subcellularLocation>
</comment>
<dbReference type="Gene3D" id="6.10.140.140">
    <property type="match status" value="1"/>
</dbReference>
<feature type="compositionally biased region" description="Polar residues" evidence="12">
    <location>
        <begin position="114"/>
        <end position="130"/>
    </location>
</feature>
<keyword evidence="6" id="KW-0862">Zinc</keyword>
<reference evidence="15 16" key="1">
    <citation type="journal article" date="2012" name="Nat. Genet.">
        <title>The yak genome and adaptation to life at high altitude.</title>
        <authorList>
            <person name="Qiu Q."/>
            <person name="Zhang G."/>
            <person name="Ma T."/>
            <person name="Qian W."/>
            <person name="Wang J."/>
            <person name="Ye Z."/>
            <person name="Cao C."/>
            <person name="Hu Q."/>
            <person name="Kim J."/>
            <person name="Larkin D.M."/>
            <person name="Auvil L."/>
            <person name="Capitanu B."/>
            <person name="Ma J."/>
            <person name="Lewin H.A."/>
            <person name="Qian X."/>
            <person name="Lang Y."/>
            <person name="Zhou R."/>
            <person name="Wang L."/>
            <person name="Wang K."/>
            <person name="Xia J."/>
            <person name="Liao S."/>
            <person name="Pan S."/>
            <person name="Lu X."/>
            <person name="Hou H."/>
            <person name="Wang Y."/>
            <person name="Zang X."/>
            <person name="Yin Y."/>
            <person name="Ma H."/>
            <person name="Zhang J."/>
            <person name="Wang Z."/>
            <person name="Zhang Y."/>
            <person name="Zhang D."/>
            <person name="Yonezawa T."/>
            <person name="Hasegawa M."/>
            <person name="Zhong Y."/>
            <person name="Liu W."/>
            <person name="Zhang Y."/>
            <person name="Huang Z."/>
            <person name="Zhang S."/>
            <person name="Long R."/>
            <person name="Yang H."/>
            <person name="Wang J."/>
            <person name="Lenstra J.A."/>
            <person name="Cooper D.N."/>
            <person name="Wu Y."/>
            <person name="Wang J."/>
            <person name="Shi P."/>
            <person name="Wang J."/>
            <person name="Liu J."/>
        </authorList>
    </citation>
    <scope>NUCLEOTIDE SEQUENCE [LARGE SCALE GENOMIC DNA]</scope>
    <source>
        <strain evidence="16">yakQH1</strain>
    </source>
</reference>
<feature type="domain" description="C2H2-type" evidence="13">
    <location>
        <begin position="252"/>
        <end position="279"/>
    </location>
</feature>
<keyword evidence="10" id="KW-0539">Nucleus</keyword>
<dbReference type="PROSITE" id="PS50157">
    <property type="entry name" value="ZINC_FINGER_C2H2_2"/>
    <property type="match status" value="5"/>
</dbReference>
<evidence type="ECO:0000313" key="16">
    <source>
        <dbReference type="Proteomes" id="UP000011080"/>
    </source>
</evidence>
<keyword evidence="9" id="KW-0804">Transcription</keyword>
<dbReference type="FunFam" id="3.30.160.60:FF:001498">
    <property type="entry name" value="Zinc finger protein 404"/>
    <property type="match status" value="1"/>
</dbReference>
<evidence type="ECO:0000256" key="12">
    <source>
        <dbReference type="SAM" id="MobiDB-lite"/>
    </source>
</evidence>
<dbReference type="GO" id="GO:0008270">
    <property type="term" value="F:zinc ion binding"/>
    <property type="evidence" value="ECO:0007669"/>
    <property type="project" value="UniProtKB-KW"/>
</dbReference>
<feature type="domain" description="C2H2-type" evidence="13">
    <location>
        <begin position="333"/>
        <end position="360"/>
    </location>
</feature>
<evidence type="ECO:0000256" key="2">
    <source>
        <dbReference type="ARBA" id="ARBA00006991"/>
    </source>
</evidence>
<evidence type="ECO:0000256" key="5">
    <source>
        <dbReference type="ARBA" id="ARBA00022771"/>
    </source>
</evidence>
<gene>
    <name evidence="15" type="ORF">M91_16387</name>
</gene>
<evidence type="ECO:0000256" key="3">
    <source>
        <dbReference type="ARBA" id="ARBA00022723"/>
    </source>
</evidence>
<dbReference type="InterPro" id="IPR036236">
    <property type="entry name" value="Znf_C2H2_sf"/>
</dbReference>
<dbReference type="FunFam" id="3.30.160.60:FF:000446">
    <property type="entry name" value="Zinc finger protein"/>
    <property type="match status" value="2"/>
</dbReference>
<dbReference type="SMART" id="SM00355">
    <property type="entry name" value="ZnF_C2H2"/>
    <property type="match status" value="5"/>
</dbReference>
<feature type="domain" description="C2H2-type" evidence="13">
    <location>
        <begin position="224"/>
        <end position="251"/>
    </location>
</feature>
<evidence type="ECO:0000313" key="15">
    <source>
        <dbReference type="EMBL" id="ELR62546.1"/>
    </source>
</evidence>
<dbReference type="Proteomes" id="UP000011080">
    <property type="component" value="Unassembled WGS sequence"/>
</dbReference>
<dbReference type="InterPro" id="IPR050752">
    <property type="entry name" value="C2H2-ZF_domain"/>
</dbReference>
<sequence length="365" mass="41748">FQGSLSFRDVAVGFTRKEWQELDPTQKTLYRDVMLENYSHLVSVGCQVTKPAVISRLEQGQEPWMEEEEILRWSFPEVSQVDRQREHGEEPLKQVELPDKKQLTPEGHHAPNTVGKNTSQDTDVVPSEQQAPRCESCGAALPGKADVTVTPSAYLARRRFEYDAQGNLFLYSKLDPPRAGARPRHCNRCREAVSRAQALHADQGAHRETNLRIPQTVLTGEKPFKCSGCEEIFSHKSRLIEYHRCHTGEKPYGCPECGKYSSQMSCLIIHQRAHAREKPYGCGRCSKAFFRKSHLILHQRMHTGEKPYQCAKAFLQNSCLLIHERTHMGRRPYECSACGKTFAQEANLLRHHRIHTREKLYGQGE</sequence>
<accession>L8J1F5</accession>
<dbReference type="FunFam" id="3.30.160.60:FF:001437">
    <property type="entry name" value="Zinc finger protein 594"/>
    <property type="match status" value="1"/>
</dbReference>
<feature type="domain" description="KRAB" evidence="14">
    <location>
        <begin position="5"/>
        <end position="76"/>
    </location>
</feature>
<evidence type="ECO:0000256" key="8">
    <source>
        <dbReference type="ARBA" id="ARBA00023125"/>
    </source>
</evidence>
<proteinExistence type="inferred from homology"/>
<dbReference type="PROSITE" id="PS00028">
    <property type="entry name" value="ZINC_FINGER_C2H2_1"/>
    <property type="match status" value="2"/>
</dbReference>
<dbReference type="Pfam" id="PF00096">
    <property type="entry name" value="zf-C2H2"/>
    <property type="match status" value="2"/>
</dbReference>
<evidence type="ECO:0000256" key="1">
    <source>
        <dbReference type="ARBA" id="ARBA00004123"/>
    </source>
</evidence>
<dbReference type="PANTHER" id="PTHR24384">
    <property type="entry name" value="FINGER PUTATIVE TRANSCRIPTION FACTOR FAMILY-RELATED"/>
    <property type="match status" value="1"/>
</dbReference>
<feature type="non-terminal residue" evidence="15">
    <location>
        <position position="1"/>
    </location>
</feature>
<keyword evidence="8" id="KW-0238">DNA-binding</keyword>
<keyword evidence="4" id="KW-0677">Repeat</keyword>
<keyword evidence="7" id="KW-0805">Transcription regulation</keyword>
<evidence type="ECO:0000256" key="11">
    <source>
        <dbReference type="PROSITE-ProRule" id="PRU00042"/>
    </source>
</evidence>
<dbReference type="CDD" id="cd07765">
    <property type="entry name" value="KRAB_A-box"/>
    <property type="match status" value="1"/>
</dbReference>
<evidence type="ECO:0000259" key="14">
    <source>
        <dbReference type="PROSITE" id="PS50805"/>
    </source>
</evidence>
<feature type="compositionally biased region" description="Basic and acidic residues" evidence="12">
    <location>
        <begin position="81"/>
        <end position="109"/>
    </location>
</feature>
<evidence type="ECO:0008006" key="17">
    <source>
        <dbReference type="Google" id="ProtNLM"/>
    </source>
</evidence>
<evidence type="ECO:0000256" key="10">
    <source>
        <dbReference type="ARBA" id="ARBA00023242"/>
    </source>
</evidence>
<evidence type="ECO:0000256" key="6">
    <source>
        <dbReference type="ARBA" id="ARBA00022833"/>
    </source>
</evidence>
<dbReference type="FunFam" id="3.30.160.60:FF:000029">
    <property type="entry name" value="GLI family zinc finger 4"/>
    <property type="match status" value="1"/>
</dbReference>
<dbReference type="InterPro" id="IPR001909">
    <property type="entry name" value="KRAB"/>
</dbReference>
<keyword evidence="5 11" id="KW-0863">Zinc-finger</keyword>
<dbReference type="InterPro" id="IPR036051">
    <property type="entry name" value="KRAB_dom_sf"/>
</dbReference>
<feature type="domain" description="C2H2-type" evidence="13">
    <location>
        <begin position="280"/>
        <end position="307"/>
    </location>
</feature>
<protein>
    <recommendedName>
        <fullName evidence="17">Zinc finger protein 300</fullName>
    </recommendedName>
</protein>
<dbReference type="SMART" id="SM00349">
    <property type="entry name" value="KRAB"/>
    <property type="match status" value="1"/>
</dbReference>
<name>L8J1F5_9CETA</name>
<feature type="region of interest" description="Disordered" evidence="12">
    <location>
        <begin position="81"/>
        <end position="137"/>
    </location>
</feature>
<dbReference type="PROSITE" id="PS50805">
    <property type="entry name" value="KRAB"/>
    <property type="match status" value="1"/>
</dbReference>
<evidence type="ECO:0000259" key="13">
    <source>
        <dbReference type="PROSITE" id="PS50157"/>
    </source>
</evidence>
<feature type="non-terminal residue" evidence="15">
    <location>
        <position position="365"/>
    </location>
</feature>